<dbReference type="InterPro" id="IPR036388">
    <property type="entry name" value="WH-like_DNA-bd_sf"/>
</dbReference>
<comment type="caution">
    <text evidence="1">The sequence shown here is derived from an EMBL/GenBank/DDBJ whole genome shotgun (WGS) entry which is preliminary data.</text>
</comment>
<evidence type="ECO:0000313" key="2">
    <source>
        <dbReference type="Proteomes" id="UP000560081"/>
    </source>
</evidence>
<dbReference type="Proteomes" id="UP000560081">
    <property type="component" value="Unassembled WGS sequence"/>
</dbReference>
<keyword evidence="1" id="KW-0238">DNA-binding</keyword>
<dbReference type="SUPFAM" id="SSF46785">
    <property type="entry name" value="Winged helix' DNA-binding domain"/>
    <property type="match status" value="1"/>
</dbReference>
<dbReference type="CDD" id="cd00090">
    <property type="entry name" value="HTH_ARSR"/>
    <property type="match status" value="1"/>
</dbReference>
<gene>
    <name evidence="1" type="ORF">BJ976_000626</name>
</gene>
<dbReference type="SUPFAM" id="SSF54909">
    <property type="entry name" value="Dimeric alpha+beta barrel"/>
    <property type="match status" value="1"/>
</dbReference>
<dbReference type="InterPro" id="IPR019885">
    <property type="entry name" value="Tscrpt_reg_HTH_AsnC-type_CS"/>
</dbReference>
<name>A0A4Y8WWY6_9MICC</name>
<dbReference type="GO" id="GO:0043200">
    <property type="term" value="P:response to amino acid"/>
    <property type="evidence" value="ECO:0007669"/>
    <property type="project" value="TreeGrafter"/>
</dbReference>
<dbReference type="RefSeq" id="WP_135030649.1">
    <property type="nucleotide sequence ID" value="NZ_BMLA01000005.1"/>
</dbReference>
<dbReference type="GO" id="GO:0043565">
    <property type="term" value="F:sequence-specific DNA binding"/>
    <property type="evidence" value="ECO:0007669"/>
    <property type="project" value="InterPro"/>
</dbReference>
<protein>
    <submittedName>
        <fullName evidence="1">DNA-binding Lrp family transcriptional regulator</fullName>
    </submittedName>
</protein>
<dbReference type="InterPro" id="IPR011991">
    <property type="entry name" value="ArsR-like_HTH"/>
</dbReference>
<dbReference type="InterPro" id="IPR019888">
    <property type="entry name" value="Tscrpt_reg_AsnC-like"/>
</dbReference>
<organism evidence="1 2">
    <name type="scientific">Micrococcus flavus</name>
    <dbReference type="NCBI Taxonomy" id="384602"/>
    <lineage>
        <taxon>Bacteria</taxon>
        <taxon>Bacillati</taxon>
        <taxon>Actinomycetota</taxon>
        <taxon>Actinomycetes</taxon>
        <taxon>Micrococcales</taxon>
        <taxon>Micrococcaceae</taxon>
        <taxon>Micrococcus</taxon>
    </lineage>
</organism>
<dbReference type="PROSITE" id="PS00519">
    <property type="entry name" value="HTH_ASNC_1"/>
    <property type="match status" value="1"/>
</dbReference>
<dbReference type="PANTHER" id="PTHR30154:SF34">
    <property type="entry name" value="TRANSCRIPTIONAL REGULATOR AZLB"/>
    <property type="match status" value="1"/>
</dbReference>
<dbReference type="InterPro" id="IPR000485">
    <property type="entry name" value="AsnC-type_HTH_dom"/>
</dbReference>
<evidence type="ECO:0000313" key="1">
    <source>
        <dbReference type="EMBL" id="MBB4882275.1"/>
    </source>
</evidence>
<proteinExistence type="predicted"/>
<sequence length="157" mass="17754">MDATDRQILTHLQREGRISINDLAERVNLTSAPTSRRVRELERSGAIRGYRADVDPAALGLGFEALVHVTMNLEDTATLAEFERALAQIPEMRHAERLFGDPDYLLRVVARDIEDFADLRDQRIAALPGVGQVTSTIVMRTIVDNQPLPTPRERRRR</sequence>
<dbReference type="PROSITE" id="PS50956">
    <property type="entry name" value="HTH_ASNC_2"/>
    <property type="match status" value="1"/>
</dbReference>
<dbReference type="Gene3D" id="1.10.10.10">
    <property type="entry name" value="Winged helix-like DNA-binding domain superfamily/Winged helix DNA-binding domain"/>
    <property type="match status" value="1"/>
</dbReference>
<dbReference type="InterPro" id="IPR019887">
    <property type="entry name" value="Tscrpt_reg_AsnC/Lrp_C"/>
</dbReference>
<dbReference type="SMART" id="SM00344">
    <property type="entry name" value="HTH_ASNC"/>
    <property type="match status" value="1"/>
</dbReference>
<dbReference type="Pfam" id="PF13412">
    <property type="entry name" value="HTH_24"/>
    <property type="match status" value="1"/>
</dbReference>
<dbReference type="InterPro" id="IPR036390">
    <property type="entry name" value="WH_DNA-bd_sf"/>
</dbReference>
<dbReference type="EMBL" id="JACHMC010000001">
    <property type="protein sequence ID" value="MBB4882275.1"/>
    <property type="molecule type" value="Genomic_DNA"/>
</dbReference>
<dbReference type="GO" id="GO:0005829">
    <property type="term" value="C:cytosol"/>
    <property type="evidence" value="ECO:0007669"/>
    <property type="project" value="TreeGrafter"/>
</dbReference>
<dbReference type="PRINTS" id="PR00033">
    <property type="entry name" value="HTHASNC"/>
</dbReference>
<dbReference type="Gene3D" id="3.30.70.920">
    <property type="match status" value="1"/>
</dbReference>
<dbReference type="InterPro" id="IPR011008">
    <property type="entry name" value="Dimeric_a/b-barrel"/>
</dbReference>
<dbReference type="AlphaFoldDB" id="A0A4Y8WWY6"/>
<dbReference type="PANTHER" id="PTHR30154">
    <property type="entry name" value="LEUCINE-RESPONSIVE REGULATORY PROTEIN"/>
    <property type="match status" value="1"/>
</dbReference>
<dbReference type="OrthoDB" id="166264at2"/>
<reference evidence="1 2" key="1">
    <citation type="submission" date="2020-08" db="EMBL/GenBank/DDBJ databases">
        <title>Sequencing the genomes of 1000 actinobacteria strains.</title>
        <authorList>
            <person name="Klenk H.-P."/>
        </authorList>
    </citation>
    <scope>NUCLEOTIDE SEQUENCE [LARGE SCALE GENOMIC DNA]</scope>
    <source>
        <strain evidence="1 2">DSM 19079</strain>
    </source>
</reference>
<keyword evidence="2" id="KW-1185">Reference proteome</keyword>
<accession>A0A4Y8WWY6</accession>
<dbReference type="Pfam" id="PF01037">
    <property type="entry name" value="AsnC_trans_reg"/>
    <property type="match status" value="1"/>
</dbReference>